<dbReference type="PATRIC" id="fig|547559.17.peg.3569"/>
<dbReference type="InterPro" id="IPR014729">
    <property type="entry name" value="Rossmann-like_a/b/a_fold"/>
</dbReference>
<dbReference type="SUPFAM" id="SSF52402">
    <property type="entry name" value="Adenine nucleotide alpha hydrolases-like"/>
    <property type="match status" value="1"/>
</dbReference>
<dbReference type="CDD" id="cd00293">
    <property type="entry name" value="USP-like"/>
    <property type="match status" value="1"/>
</dbReference>
<dbReference type="EMBL" id="AOHS01000056">
    <property type="protein sequence ID" value="ELY25360.1"/>
    <property type="molecule type" value="Genomic_DNA"/>
</dbReference>
<reference evidence="3 4" key="1">
    <citation type="journal article" date="2014" name="PLoS Genet.">
        <title>Phylogenetically driven sequencing of extremely halophilic archaea reveals strategies for static and dynamic osmo-response.</title>
        <authorList>
            <person name="Becker E.A."/>
            <person name="Seitzer P.M."/>
            <person name="Tritt A."/>
            <person name="Larsen D."/>
            <person name="Krusor M."/>
            <person name="Yao A.I."/>
            <person name="Wu D."/>
            <person name="Madern D."/>
            <person name="Eisen J.A."/>
            <person name="Darling A.E."/>
            <person name="Facciotti M.T."/>
        </authorList>
    </citation>
    <scope>NUCLEOTIDE SEQUENCE [LARGE SCALE GENOMIC DNA]</scope>
    <source>
        <strain evidence="4">ATCC 43099 / DSM 3394 / CCM 3739 / CIP 104546 / IAM 13178 / JCM 8861 / NBRC 102185 / NCIMB 2190 / MS3</strain>
    </source>
</reference>
<dbReference type="PANTHER" id="PTHR46268:SF24">
    <property type="entry name" value="UNIVERSAL STRESS PROTEIN"/>
    <property type="match status" value="1"/>
</dbReference>
<comment type="similarity">
    <text evidence="1">Belongs to the universal stress protein A family.</text>
</comment>
<evidence type="ECO:0000259" key="2">
    <source>
        <dbReference type="Pfam" id="PF00582"/>
    </source>
</evidence>
<dbReference type="Proteomes" id="UP000011543">
    <property type="component" value="Unassembled WGS sequence"/>
</dbReference>
<comment type="caution">
    <text evidence="3">The sequence shown here is derived from an EMBL/GenBank/DDBJ whole genome shotgun (WGS) entry which is preliminary data.</text>
</comment>
<dbReference type="PANTHER" id="PTHR46268">
    <property type="entry name" value="STRESS RESPONSE PROTEIN NHAX"/>
    <property type="match status" value="1"/>
</dbReference>
<gene>
    <name evidence="3" type="ORF">C500_18121</name>
</gene>
<protein>
    <submittedName>
        <fullName evidence="3">UspA domain-containing protein</fullName>
    </submittedName>
</protein>
<dbReference type="InterPro" id="IPR006015">
    <property type="entry name" value="Universal_stress_UspA"/>
</dbReference>
<dbReference type="InterPro" id="IPR006016">
    <property type="entry name" value="UspA"/>
</dbReference>
<proteinExistence type="inferred from homology"/>
<feature type="domain" description="UspA" evidence="2">
    <location>
        <begin position="10"/>
        <end position="149"/>
    </location>
</feature>
<dbReference type="Pfam" id="PF00582">
    <property type="entry name" value="Usp"/>
    <property type="match status" value="1"/>
</dbReference>
<evidence type="ECO:0000313" key="3">
    <source>
        <dbReference type="EMBL" id="ELY25360.1"/>
    </source>
</evidence>
<organism evidence="3 4">
    <name type="scientific">Natrialba magadii (strain ATCC 43099 / DSM 3394 / CCM 3739 / CIP 104546 / IAM 13178 / JCM 8861 / NBRC 102185 / NCIMB 2190 / MS3)</name>
    <name type="common">Natronobacterium magadii</name>
    <dbReference type="NCBI Taxonomy" id="547559"/>
    <lineage>
        <taxon>Archaea</taxon>
        <taxon>Methanobacteriati</taxon>
        <taxon>Methanobacteriota</taxon>
        <taxon>Stenosarchaea group</taxon>
        <taxon>Halobacteria</taxon>
        <taxon>Halobacteriales</taxon>
        <taxon>Natrialbaceae</taxon>
        <taxon>Natrialba</taxon>
    </lineage>
</organism>
<evidence type="ECO:0000256" key="1">
    <source>
        <dbReference type="ARBA" id="ARBA00008791"/>
    </source>
</evidence>
<dbReference type="PRINTS" id="PR01438">
    <property type="entry name" value="UNVRSLSTRESS"/>
</dbReference>
<evidence type="ECO:0000313" key="4">
    <source>
        <dbReference type="Proteomes" id="UP000011543"/>
    </source>
</evidence>
<accession>L9UKB2</accession>
<name>L9UKB2_NATMM</name>
<sequence>MRRAVRVASMIDRVLVPYDGSEPATAALEYALDAHPEADITVLYVIPIPELDFERIDGPDLTLPVSDQAREYAAGILEEATERATAADRTIDTEIATGRPERRIVERAGEGYDCIVIGAHGRPRASRVLLGSVAEPVVRRAPVPVTVVR</sequence>
<dbReference type="AlphaFoldDB" id="L9UKB2"/>
<dbReference type="Gene3D" id="3.40.50.620">
    <property type="entry name" value="HUPs"/>
    <property type="match status" value="1"/>
</dbReference>